<keyword evidence="2" id="KW-1185">Reference proteome</keyword>
<name>A0A0H1RH19_9HYPH</name>
<reference evidence="1 2" key="1">
    <citation type="submission" date="2015-05" db="EMBL/GenBank/DDBJ databases">
        <title>Draft genome sequence of Microvirga vignae strain BR3299, a novel nitrogen fixing bacteria isolated from Brazil semi-aired region.</title>
        <authorList>
            <person name="Zilli J.E."/>
            <person name="Passos S.R."/>
            <person name="Leite J."/>
            <person name="Baldani J.I."/>
            <person name="Xavier G.R."/>
            <person name="Rumjaneck N.G."/>
            <person name="Simoes-Araujo J.L."/>
        </authorList>
    </citation>
    <scope>NUCLEOTIDE SEQUENCE [LARGE SCALE GENOMIC DNA]</scope>
    <source>
        <strain evidence="1 2">BR3299</strain>
    </source>
</reference>
<dbReference type="RefSeq" id="WP_047190297.1">
    <property type="nucleotide sequence ID" value="NZ_LCYG01000043.1"/>
</dbReference>
<dbReference type="Proteomes" id="UP000035489">
    <property type="component" value="Unassembled WGS sequence"/>
</dbReference>
<evidence type="ECO:0000313" key="2">
    <source>
        <dbReference type="Proteomes" id="UP000035489"/>
    </source>
</evidence>
<protein>
    <submittedName>
        <fullName evidence="1">Uncharacterized protein</fullName>
    </submittedName>
</protein>
<organism evidence="1 2">
    <name type="scientific">Microvirga vignae</name>
    <dbReference type="NCBI Taxonomy" id="1225564"/>
    <lineage>
        <taxon>Bacteria</taxon>
        <taxon>Pseudomonadati</taxon>
        <taxon>Pseudomonadota</taxon>
        <taxon>Alphaproteobacteria</taxon>
        <taxon>Hyphomicrobiales</taxon>
        <taxon>Methylobacteriaceae</taxon>
        <taxon>Microvirga</taxon>
    </lineage>
</organism>
<dbReference type="PATRIC" id="fig|1225564.3.peg.4597"/>
<dbReference type="OrthoDB" id="7575000at2"/>
<gene>
    <name evidence="1" type="ORF">AA309_17430</name>
</gene>
<accession>A0A0H1RH19</accession>
<dbReference type="STRING" id="1225564.AA309_17430"/>
<sequence>MTLVARAQLDFVQQTLAEFTQRSSIMRPIALLQAQHVAIVVSLRAIGHVLKEVDADTTAKRQWLANQWLHWQTEPIFAHFIKPDRDNLLKEFRGFLDIRSGAFGSPAVVADPIMPTSVALHVDFNPDALLTTDGRKAVPLLREAVHFWDQCLKLAEQAFLTAA</sequence>
<comment type="caution">
    <text evidence="1">The sequence shown here is derived from an EMBL/GenBank/DDBJ whole genome shotgun (WGS) entry which is preliminary data.</text>
</comment>
<evidence type="ECO:0000313" key="1">
    <source>
        <dbReference type="EMBL" id="KLK91887.1"/>
    </source>
</evidence>
<proteinExistence type="predicted"/>
<dbReference type="AlphaFoldDB" id="A0A0H1RH19"/>
<dbReference type="EMBL" id="LCYG01000043">
    <property type="protein sequence ID" value="KLK91887.1"/>
    <property type="molecule type" value="Genomic_DNA"/>
</dbReference>